<dbReference type="EMBL" id="NAAC01000031">
    <property type="protein sequence ID" value="RDJ05828.1"/>
    <property type="molecule type" value="Genomic_DNA"/>
</dbReference>
<organism evidence="4 5">
    <name type="scientific">Rhizobium grahamii</name>
    <dbReference type="NCBI Taxonomy" id="1120045"/>
    <lineage>
        <taxon>Bacteria</taxon>
        <taxon>Pseudomonadati</taxon>
        <taxon>Pseudomonadota</taxon>
        <taxon>Alphaproteobacteria</taxon>
        <taxon>Hyphomicrobiales</taxon>
        <taxon>Rhizobiaceae</taxon>
        <taxon>Rhizobium/Agrobacterium group</taxon>
        <taxon>Rhizobium</taxon>
    </lineage>
</organism>
<dbReference type="PRINTS" id="PR00081">
    <property type="entry name" value="GDHRDH"/>
</dbReference>
<evidence type="ECO:0000256" key="3">
    <source>
        <dbReference type="RuleBase" id="RU000363"/>
    </source>
</evidence>
<comment type="caution">
    <text evidence="4">The sequence shown here is derived from an EMBL/GenBank/DDBJ whole genome shotgun (WGS) entry which is preliminary data.</text>
</comment>
<dbReference type="RefSeq" id="WP_114715009.1">
    <property type="nucleotide sequence ID" value="NZ_KZ857266.1"/>
</dbReference>
<dbReference type="PANTHER" id="PTHR43669:SF3">
    <property type="entry name" value="ALCOHOL DEHYDROGENASE, PUTATIVE (AFU_ORTHOLOGUE AFUA_3G03445)-RELATED"/>
    <property type="match status" value="1"/>
</dbReference>
<dbReference type="Proteomes" id="UP000254939">
    <property type="component" value="Unassembled WGS sequence"/>
</dbReference>
<dbReference type="AlphaFoldDB" id="A0A370KIW2"/>
<name>A0A370KIW2_9HYPH</name>
<dbReference type="CDD" id="cd05233">
    <property type="entry name" value="SDR_c"/>
    <property type="match status" value="1"/>
</dbReference>
<protein>
    <submittedName>
        <fullName evidence="4">Short-chain dehydrogenase</fullName>
    </submittedName>
</protein>
<evidence type="ECO:0000313" key="4">
    <source>
        <dbReference type="EMBL" id="RDJ05828.1"/>
    </source>
</evidence>
<dbReference type="InterPro" id="IPR002347">
    <property type="entry name" value="SDR_fam"/>
</dbReference>
<accession>A0A370KIW2</accession>
<evidence type="ECO:0000256" key="2">
    <source>
        <dbReference type="ARBA" id="ARBA00023002"/>
    </source>
</evidence>
<gene>
    <name evidence="4" type="ORF">B5K06_25760</name>
</gene>
<dbReference type="Pfam" id="PF00106">
    <property type="entry name" value="adh_short"/>
    <property type="match status" value="1"/>
</dbReference>
<dbReference type="OrthoDB" id="9793825at2"/>
<evidence type="ECO:0000313" key="5">
    <source>
        <dbReference type="Proteomes" id="UP000254939"/>
    </source>
</evidence>
<evidence type="ECO:0000256" key="1">
    <source>
        <dbReference type="ARBA" id="ARBA00006484"/>
    </source>
</evidence>
<reference evidence="4 5" key="1">
    <citation type="submission" date="2017-03" db="EMBL/GenBank/DDBJ databases">
        <title>Genome analysis of Rhizobial strains effectives or ineffectives for nitrogen fixation isolated from bean seeds.</title>
        <authorList>
            <person name="Peralta H."/>
            <person name="Aguilar-Vera A."/>
            <person name="Mora Y."/>
            <person name="Vargas-Lagunas C."/>
            <person name="Girard L."/>
            <person name="Mora J."/>
        </authorList>
    </citation>
    <scope>NUCLEOTIDE SEQUENCE [LARGE SCALE GENOMIC DNA]</scope>
    <source>
        <strain evidence="4 5">CCGM3</strain>
    </source>
</reference>
<proteinExistence type="inferred from homology"/>
<dbReference type="InterPro" id="IPR036291">
    <property type="entry name" value="NAD(P)-bd_dom_sf"/>
</dbReference>
<dbReference type="PANTHER" id="PTHR43669">
    <property type="entry name" value="5-KETO-D-GLUCONATE 5-REDUCTASE"/>
    <property type="match status" value="1"/>
</dbReference>
<dbReference type="GO" id="GO:0016491">
    <property type="term" value="F:oxidoreductase activity"/>
    <property type="evidence" value="ECO:0007669"/>
    <property type="project" value="UniProtKB-KW"/>
</dbReference>
<comment type="similarity">
    <text evidence="1 3">Belongs to the short-chain dehydrogenases/reductases (SDR) family.</text>
</comment>
<dbReference type="SUPFAM" id="SSF51735">
    <property type="entry name" value="NAD(P)-binding Rossmann-fold domains"/>
    <property type="match status" value="1"/>
</dbReference>
<dbReference type="PRINTS" id="PR00080">
    <property type="entry name" value="SDRFAMILY"/>
</dbReference>
<sequence length="279" mass="29784">MARLTDTVAVVTGGGRGIGREIALHQAREGAKIAVLARTATEIEETVALIEGEGGRAIAVTTDVTEYSAVESAFARIVSELGPVDTLVNNHGSFQAFGPVWECDPLVWWRDVEINLRGTFHTSRAASPTMLARGKGRIVNLVGGGTGNSFPNGSGYAASKAAVMRLTECLNDTTIAQNVRAFAVDPGLVRTAMTEMQLSSEAGKTYLPGIQKLFDDGVNVEPSRAARLIADIASGRYDAVAGRLLRGIDDRDQLEREMDSLVATDGRALRFTAVEQHKL</sequence>
<keyword evidence="2" id="KW-0560">Oxidoreductase</keyword>
<dbReference type="Gene3D" id="3.40.50.720">
    <property type="entry name" value="NAD(P)-binding Rossmann-like Domain"/>
    <property type="match status" value="1"/>
</dbReference>